<reference evidence="2 3" key="1">
    <citation type="submission" date="2019-03" db="EMBL/GenBank/DDBJ databases">
        <title>First draft genome of Liparis tanakae, snailfish: a comprehensive survey of snailfish specific genes.</title>
        <authorList>
            <person name="Kim W."/>
            <person name="Song I."/>
            <person name="Jeong J.-H."/>
            <person name="Kim D."/>
            <person name="Kim S."/>
            <person name="Ryu S."/>
            <person name="Song J.Y."/>
            <person name="Lee S.K."/>
        </authorList>
    </citation>
    <scope>NUCLEOTIDE SEQUENCE [LARGE SCALE GENOMIC DNA]</scope>
    <source>
        <tissue evidence="2">Muscle</tissue>
    </source>
</reference>
<dbReference type="AlphaFoldDB" id="A0A4Z2IZD7"/>
<evidence type="ECO:0000256" key="1">
    <source>
        <dbReference type="SAM" id="MobiDB-lite"/>
    </source>
</evidence>
<feature type="compositionally biased region" description="Polar residues" evidence="1">
    <location>
        <begin position="1"/>
        <end position="10"/>
    </location>
</feature>
<gene>
    <name evidence="2" type="ORF">EYF80_006724</name>
</gene>
<dbReference type="Proteomes" id="UP000314294">
    <property type="component" value="Unassembled WGS sequence"/>
</dbReference>
<keyword evidence="3" id="KW-1185">Reference proteome</keyword>
<organism evidence="2 3">
    <name type="scientific">Liparis tanakae</name>
    <name type="common">Tanaka's snailfish</name>
    <dbReference type="NCBI Taxonomy" id="230148"/>
    <lineage>
        <taxon>Eukaryota</taxon>
        <taxon>Metazoa</taxon>
        <taxon>Chordata</taxon>
        <taxon>Craniata</taxon>
        <taxon>Vertebrata</taxon>
        <taxon>Euteleostomi</taxon>
        <taxon>Actinopterygii</taxon>
        <taxon>Neopterygii</taxon>
        <taxon>Teleostei</taxon>
        <taxon>Neoteleostei</taxon>
        <taxon>Acanthomorphata</taxon>
        <taxon>Eupercaria</taxon>
        <taxon>Perciformes</taxon>
        <taxon>Cottioidei</taxon>
        <taxon>Cottales</taxon>
        <taxon>Liparidae</taxon>
        <taxon>Liparis</taxon>
    </lineage>
</organism>
<protein>
    <submittedName>
        <fullName evidence="2">Uncharacterized protein</fullName>
    </submittedName>
</protein>
<evidence type="ECO:0000313" key="3">
    <source>
        <dbReference type="Proteomes" id="UP000314294"/>
    </source>
</evidence>
<dbReference type="EMBL" id="SRLO01000035">
    <property type="protein sequence ID" value="TNN83117.1"/>
    <property type="molecule type" value="Genomic_DNA"/>
</dbReference>
<sequence>MKNRSRQSAWDTPGGMHPVTQPLPGARLDRTDRHNRRNTSLFTAAVVKEGNVPAHREGREAEQKAQKSFGFVIGDEELRAIGVWPGVGHGELPCEHKRDSV</sequence>
<evidence type="ECO:0000313" key="2">
    <source>
        <dbReference type="EMBL" id="TNN83117.1"/>
    </source>
</evidence>
<proteinExistence type="predicted"/>
<name>A0A4Z2IZD7_9TELE</name>
<feature type="region of interest" description="Disordered" evidence="1">
    <location>
        <begin position="1"/>
        <end position="38"/>
    </location>
</feature>
<accession>A0A4Z2IZD7</accession>
<comment type="caution">
    <text evidence="2">The sequence shown here is derived from an EMBL/GenBank/DDBJ whole genome shotgun (WGS) entry which is preliminary data.</text>
</comment>